<dbReference type="CDD" id="cd00305">
    <property type="entry name" value="Cu-Zn_Superoxide_Dismutase"/>
    <property type="match status" value="1"/>
</dbReference>
<proteinExistence type="inferred from homology"/>
<comment type="caution">
    <text evidence="4">The sequence shown here is derived from an EMBL/GenBank/DDBJ whole genome shotgun (WGS) entry which is preliminary data.</text>
</comment>
<gene>
    <name evidence="4" type="ORF">GCM10010841_27960</name>
</gene>
<dbReference type="InterPro" id="IPR036423">
    <property type="entry name" value="SOD-like_Cu/Zn_dom_sf"/>
</dbReference>
<feature type="chain" id="PRO_5046300923" description="Superoxide dismutase copper/zinc binding domain-containing protein" evidence="2">
    <location>
        <begin position="20"/>
        <end position="198"/>
    </location>
</feature>
<dbReference type="PANTHER" id="PTHR10003">
    <property type="entry name" value="SUPEROXIDE DISMUTASE CU-ZN -RELATED"/>
    <property type="match status" value="1"/>
</dbReference>
<accession>A0ABQ2GYC9</accession>
<evidence type="ECO:0000256" key="1">
    <source>
        <dbReference type="ARBA" id="ARBA00010457"/>
    </source>
</evidence>
<dbReference type="SUPFAM" id="SSF49329">
    <property type="entry name" value="Cu,Zn superoxide dismutase-like"/>
    <property type="match status" value="1"/>
</dbReference>
<evidence type="ECO:0000313" key="5">
    <source>
        <dbReference type="Proteomes" id="UP000661918"/>
    </source>
</evidence>
<protein>
    <recommendedName>
        <fullName evidence="3">Superoxide dismutase copper/zinc binding domain-containing protein</fullName>
    </recommendedName>
</protein>
<dbReference type="Gene3D" id="2.60.40.200">
    <property type="entry name" value="Superoxide dismutase, copper/zinc binding domain"/>
    <property type="match status" value="1"/>
</dbReference>
<dbReference type="PRINTS" id="PR00068">
    <property type="entry name" value="CUZNDISMTASE"/>
</dbReference>
<organism evidence="4 5">
    <name type="scientific">Deinococcus aerophilus</name>
    <dbReference type="NCBI Taxonomy" id="522488"/>
    <lineage>
        <taxon>Bacteria</taxon>
        <taxon>Thermotogati</taxon>
        <taxon>Deinococcota</taxon>
        <taxon>Deinococci</taxon>
        <taxon>Deinococcales</taxon>
        <taxon>Deinococcaceae</taxon>
        <taxon>Deinococcus</taxon>
    </lineage>
</organism>
<dbReference type="RefSeq" id="WP_188904973.1">
    <property type="nucleotide sequence ID" value="NZ_BMOM01000031.1"/>
</dbReference>
<dbReference type="Pfam" id="PF00080">
    <property type="entry name" value="Sod_Cu"/>
    <property type="match status" value="1"/>
</dbReference>
<dbReference type="Proteomes" id="UP000661918">
    <property type="component" value="Unassembled WGS sequence"/>
</dbReference>
<sequence>MKPVLLSGMVALPLWFAGAQPPPTVPAPPLIASVELRDVRGRVVGEAELREDPAGVVTLRIQLQGFQEAVPGEHGLHLHAVGACTPTFATAGGHFNPSSRPHGYLNRDGHHAGDLPNLRVDADGNATLQVRTSQVTLSEGAHSLFDADGAALVLHTGPDDYLTDPAGASGDRIACGVLTRVPWRAVVRQSDPIAASFF</sequence>
<dbReference type="EMBL" id="BMOM01000031">
    <property type="protein sequence ID" value="GGM18218.1"/>
    <property type="molecule type" value="Genomic_DNA"/>
</dbReference>
<reference evidence="5" key="1">
    <citation type="journal article" date="2019" name="Int. J. Syst. Evol. Microbiol.">
        <title>The Global Catalogue of Microorganisms (GCM) 10K type strain sequencing project: providing services to taxonomists for standard genome sequencing and annotation.</title>
        <authorList>
            <consortium name="The Broad Institute Genomics Platform"/>
            <consortium name="The Broad Institute Genome Sequencing Center for Infectious Disease"/>
            <person name="Wu L."/>
            <person name="Ma J."/>
        </authorList>
    </citation>
    <scope>NUCLEOTIDE SEQUENCE [LARGE SCALE GENOMIC DNA]</scope>
    <source>
        <strain evidence="5">JCM 15443</strain>
    </source>
</reference>
<evidence type="ECO:0000313" key="4">
    <source>
        <dbReference type="EMBL" id="GGM18218.1"/>
    </source>
</evidence>
<comment type="similarity">
    <text evidence="1">Belongs to the Cu-Zn superoxide dismutase family.</text>
</comment>
<dbReference type="InterPro" id="IPR024134">
    <property type="entry name" value="SOD_Cu/Zn_/chaperone"/>
</dbReference>
<dbReference type="InterPro" id="IPR001424">
    <property type="entry name" value="SOD_Cu_Zn_dom"/>
</dbReference>
<feature type="signal peptide" evidence="2">
    <location>
        <begin position="1"/>
        <end position="19"/>
    </location>
</feature>
<evidence type="ECO:0000259" key="3">
    <source>
        <dbReference type="Pfam" id="PF00080"/>
    </source>
</evidence>
<evidence type="ECO:0000256" key="2">
    <source>
        <dbReference type="SAM" id="SignalP"/>
    </source>
</evidence>
<keyword evidence="5" id="KW-1185">Reference proteome</keyword>
<keyword evidence="2" id="KW-0732">Signal</keyword>
<feature type="domain" description="Superoxide dismutase copper/zinc binding" evidence="3">
    <location>
        <begin position="44"/>
        <end position="177"/>
    </location>
</feature>
<name>A0ABQ2GYC9_9DEIO</name>